<gene>
    <name evidence="6" type="primary">crtZ</name>
    <name evidence="6" type="ORF">GCM10011339_21240</name>
</gene>
<evidence type="ECO:0000256" key="1">
    <source>
        <dbReference type="ARBA" id="ARBA00009324"/>
    </source>
</evidence>
<keyword evidence="4" id="KW-0812">Transmembrane</keyword>
<feature type="transmembrane region" description="Helical" evidence="4">
    <location>
        <begin position="6"/>
        <end position="31"/>
    </location>
</feature>
<evidence type="ECO:0000256" key="4">
    <source>
        <dbReference type="SAM" id="Phobius"/>
    </source>
</evidence>
<evidence type="ECO:0000313" key="7">
    <source>
        <dbReference type="Proteomes" id="UP000647339"/>
    </source>
</evidence>
<keyword evidence="3" id="KW-0560">Oxidoreductase</keyword>
<comment type="similarity">
    <text evidence="1">Belongs to the sterol desaturase family.</text>
</comment>
<evidence type="ECO:0000256" key="2">
    <source>
        <dbReference type="ARBA" id="ARBA00022746"/>
    </source>
</evidence>
<comment type="caution">
    <text evidence="6">The sequence shown here is derived from an EMBL/GenBank/DDBJ whole genome shotgun (WGS) entry which is preliminary data.</text>
</comment>
<dbReference type="PANTHER" id="PTHR31899:SF9">
    <property type="entry name" value="BETA-CAROTENE 3-HYDROXYLASE 1, CHLOROPLASTIC"/>
    <property type="match status" value="1"/>
</dbReference>
<feature type="transmembrane region" description="Helical" evidence="4">
    <location>
        <begin position="51"/>
        <end position="69"/>
    </location>
</feature>
<dbReference type="EMBL" id="BMIU01000009">
    <property type="protein sequence ID" value="GGF32828.1"/>
    <property type="molecule type" value="Genomic_DNA"/>
</dbReference>
<name>A0ABQ1V192_9BACT</name>
<evidence type="ECO:0000256" key="3">
    <source>
        <dbReference type="ARBA" id="ARBA00023002"/>
    </source>
</evidence>
<protein>
    <submittedName>
        <fullName evidence="6">Beta-carotene hydroxylase</fullName>
    </submittedName>
</protein>
<feature type="transmembrane region" description="Helical" evidence="4">
    <location>
        <begin position="75"/>
        <end position="96"/>
    </location>
</feature>
<dbReference type="Pfam" id="PF04116">
    <property type="entry name" value="FA_hydroxylase"/>
    <property type="match status" value="1"/>
</dbReference>
<reference evidence="7" key="1">
    <citation type="journal article" date="2019" name="Int. J. Syst. Evol. Microbiol.">
        <title>The Global Catalogue of Microorganisms (GCM) 10K type strain sequencing project: providing services to taxonomists for standard genome sequencing and annotation.</title>
        <authorList>
            <consortium name="The Broad Institute Genomics Platform"/>
            <consortium name="The Broad Institute Genome Sequencing Center for Infectious Disease"/>
            <person name="Wu L."/>
            <person name="Ma J."/>
        </authorList>
    </citation>
    <scope>NUCLEOTIDE SEQUENCE [LARGE SCALE GENOMIC DNA]</scope>
    <source>
        <strain evidence="7">CGMCC 1.15407</strain>
    </source>
</reference>
<keyword evidence="4" id="KW-0472">Membrane</keyword>
<accession>A0ABQ1V192</accession>
<keyword evidence="7" id="KW-1185">Reference proteome</keyword>
<dbReference type="Proteomes" id="UP000647339">
    <property type="component" value="Unassembled WGS sequence"/>
</dbReference>
<evidence type="ECO:0000313" key="6">
    <source>
        <dbReference type="EMBL" id="GGF32828.1"/>
    </source>
</evidence>
<proteinExistence type="inferred from homology"/>
<dbReference type="RefSeq" id="WP_137401463.1">
    <property type="nucleotide sequence ID" value="NZ_BMIU01000009.1"/>
</dbReference>
<dbReference type="InterPro" id="IPR045019">
    <property type="entry name" value="BETA-OHASE-like"/>
</dbReference>
<dbReference type="PANTHER" id="PTHR31899">
    <property type="entry name" value="BETA-CAROTENE 3-HYDROXYLASE 1, CHLOROPLASTIC"/>
    <property type="match status" value="1"/>
</dbReference>
<sequence length="148" mass="17246">MLEAVMFVVIGFVLMELAGWAIHKFLMHGIFWNIHKTHHTATKGPFEKNDVFSTLFGGIAIALMIVGYGELDYRFWLGVGISVYGMCYFFFHDVIIHRRVKWLKRPENGFWRGFVRAHQAHHANNKKKGSEAYGLFFVPFKYFKAGRK</sequence>
<feature type="domain" description="Fatty acid hydroxylase" evidence="5">
    <location>
        <begin position="8"/>
        <end position="138"/>
    </location>
</feature>
<evidence type="ECO:0000259" key="5">
    <source>
        <dbReference type="Pfam" id="PF04116"/>
    </source>
</evidence>
<dbReference type="InterPro" id="IPR006694">
    <property type="entry name" value="Fatty_acid_hydroxylase"/>
</dbReference>
<keyword evidence="4" id="KW-1133">Transmembrane helix</keyword>
<organism evidence="6 7">
    <name type="scientific">Echinicola rosea</name>
    <dbReference type="NCBI Taxonomy" id="1807691"/>
    <lineage>
        <taxon>Bacteria</taxon>
        <taxon>Pseudomonadati</taxon>
        <taxon>Bacteroidota</taxon>
        <taxon>Cytophagia</taxon>
        <taxon>Cytophagales</taxon>
        <taxon>Cyclobacteriaceae</taxon>
        <taxon>Echinicola</taxon>
    </lineage>
</organism>
<keyword evidence="2" id="KW-0125">Carotenoid biosynthesis</keyword>